<dbReference type="PANTHER" id="PTHR43197">
    <property type="entry name" value="UTP--GLUCOSE-1-PHOSPHATE URIDYLYLTRANSFERASE"/>
    <property type="match status" value="1"/>
</dbReference>
<proteinExistence type="inferred from homology"/>
<dbReference type="InterPro" id="IPR005771">
    <property type="entry name" value="GalU_uridylyltTrfase_bac/arc"/>
</dbReference>
<evidence type="ECO:0000256" key="3">
    <source>
        <dbReference type="ARBA" id="ARBA00022679"/>
    </source>
</evidence>
<dbReference type="Pfam" id="PF00483">
    <property type="entry name" value="NTP_transferase"/>
    <property type="match status" value="1"/>
</dbReference>
<dbReference type="Gene3D" id="3.90.550.10">
    <property type="entry name" value="Spore Coat Polysaccharide Biosynthesis Protein SpsA, Chain A"/>
    <property type="match status" value="1"/>
</dbReference>
<dbReference type="PATRIC" id="fig|1620414.3.peg.183"/>
<dbReference type="PANTHER" id="PTHR43197:SF1">
    <property type="entry name" value="UTP--GLUCOSE-1-PHOSPHATE URIDYLYLTRANSFERASE"/>
    <property type="match status" value="1"/>
</dbReference>
<dbReference type="EMBL" id="LCRB01000001">
    <property type="protein sequence ID" value="KKW27239.1"/>
    <property type="molecule type" value="Genomic_DNA"/>
</dbReference>
<dbReference type="CDD" id="cd02541">
    <property type="entry name" value="UGPase_prokaryotic"/>
    <property type="match status" value="1"/>
</dbReference>
<dbReference type="InterPro" id="IPR005835">
    <property type="entry name" value="NTP_transferase_dom"/>
</dbReference>
<dbReference type="GO" id="GO:0003983">
    <property type="term" value="F:UTP:glucose-1-phosphate uridylyltransferase activity"/>
    <property type="evidence" value="ECO:0007669"/>
    <property type="project" value="UniProtKB-EC"/>
</dbReference>
<dbReference type="EC" id="2.7.7.9" evidence="2"/>
<evidence type="ECO:0000259" key="6">
    <source>
        <dbReference type="Pfam" id="PF00483"/>
    </source>
</evidence>
<evidence type="ECO:0000256" key="2">
    <source>
        <dbReference type="ARBA" id="ARBA00012415"/>
    </source>
</evidence>
<keyword evidence="4 7" id="KW-0548">Nucleotidyltransferase</keyword>
<evidence type="ECO:0000256" key="4">
    <source>
        <dbReference type="ARBA" id="ARBA00022695"/>
    </source>
</evidence>
<evidence type="ECO:0000256" key="1">
    <source>
        <dbReference type="ARBA" id="ARBA00006890"/>
    </source>
</evidence>
<protein>
    <recommendedName>
        <fullName evidence="2">UTP--glucose-1-phosphate uridylyltransferase</fullName>
        <ecNumber evidence="2">2.7.7.9</ecNumber>
    </recommendedName>
</protein>
<evidence type="ECO:0000256" key="5">
    <source>
        <dbReference type="ARBA" id="ARBA00048128"/>
    </source>
</evidence>
<gene>
    <name evidence="7" type="ORF">VF00_C0001G0174</name>
</gene>
<sequence>MPTKLQPVRKAVIAVAGFGTRFLPTTKASPKEMLPIIDKPIVQYIVEELNQSGIEEIILVTNWQKKSIEDHFDPSFELEHQLLTQGKKTLVQQMKAISQLAKFVYVRQVEGYGNALPLITARELIGNEPFIYAFGDDLVKARVPFAKQLIDAYHKHQCSIIGVQEVDSKEVSKYGIVKLQPGTSFVADIVEKPTPRQAPSCLASFGRYLFTPEIFTALAKTKRGKDNEFWTADAIKLLSKTAPVATRKVQGGKWLTTGDPASYLAAIIEYALDQPKLRQQLLARFTRK</sequence>
<comment type="similarity">
    <text evidence="1">Belongs to the UDPGP type 2 family.</text>
</comment>
<dbReference type="Proteomes" id="UP000034913">
    <property type="component" value="Unassembled WGS sequence"/>
</dbReference>
<dbReference type="GO" id="GO:0006011">
    <property type="term" value="P:UDP-alpha-D-glucose metabolic process"/>
    <property type="evidence" value="ECO:0007669"/>
    <property type="project" value="InterPro"/>
</dbReference>
<accession>A0A0G2A4S0</accession>
<comment type="caution">
    <text evidence="7">The sequence shown here is derived from an EMBL/GenBank/DDBJ whole genome shotgun (WGS) entry which is preliminary data.</text>
</comment>
<dbReference type="AlphaFoldDB" id="A0A0G2A4S0"/>
<comment type="catalytic activity">
    <reaction evidence="5">
        <text>alpha-D-glucose 1-phosphate + UTP + H(+) = UDP-alpha-D-glucose + diphosphate</text>
        <dbReference type="Rhea" id="RHEA:19889"/>
        <dbReference type="ChEBI" id="CHEBI:15378"/>
        <dbReference type="ChEBI" id="CHEBI:33019"/>
        <dbReference type="ChEBI" id="CHEBI:46398"/>
        <dbReference type="ChEBI" id="CHEBI:58601"/>
        <dbReference type="ChEBI" id="CHEBI:58885"/>
        <dbReference type="EC" id="2.7.7.9"/>
    </reaction>
</comment>
<evidence type="ECO:0000313" key="8">
    <source>
        <dbReference type="Proteomes" id="UP000034913"/>
    </source>
</evidence>
<organism evidence="7 8">
    <name type="scientific">candidate division Kazan bacterium GW2011_GWB1_52_7</name>
    <dbReference type="NCBI Taxonomy" id="1620414"/>
    <lineage>
        <taxon>Bacteria</taxon>
        <taxon>Bacteria division Kazan-3B-28</taxon>
    </lineage>
</organism>
<reference evidence="7 8" key="1">
    <citation type="journal article" date="2015" name="Nature">
        <title>rRNA introns, odd ribosomes, and small enigmatic genomes across a large radiation of phyla.</title>
        <authorList>
            <person name="Brown C.T."/>
            <person name="Hug L.A."/>
            <person name="Thomas B.C."/>
            <person name="Sharon I."/>
            <person name="Castelle C.J."/>
            <person name="Singh A."/>
            <person name="Wilkins M.J."/>
            <person name="Williams K.H."/>
            <person name="Banfield J.F."/>
        </authorList>
    </citation>
    <scope>NUCLEOTIDE SEQUENCE [LARGE SCALE GENOMIC DNA]</scope>
</reference>
<feature type="domain" description="Nucleotidyl transferase" evidence="6">
    <location>
        <begin position="10"/>
        <end position="268"/>
    </location>
</feature>
<keyword evidence="3 7" id="KW-0808">Transferase</keyword>
<evidence type="ECO:0000313" key="7">
    <source>
        <dbReference type="EMBL" id="KKW27239.1"/>
    </source>
</evidence>
<name>A0A0G2A4S0_UNCK3</name>
<dbReference type="InterPro" id="IPR029044">
    <property type="entry name" value="Nucleotide-diphossugar_trans"/>
</dbReference>
<dbReference type="SUPFAM" id="SSF53448">
    <property type="entry name" value="Nucleotide-diphospho-sugar transferases"/>
    <property type="match status" value="1"/>
</dbReference>